<dbReference type="EMBL" id="BAAATL010000049">
    <property type="protein sequence ID" value="GAA2509909.1"/>
    <property type="molecule type" value="Genomic_DNA"/>
</dbReference>
<evidence type="ECO:0000313" key="5">
    <source>
        <dbReference type="Proteomes" id="UP001501721"/>
    </source>
</evidence>
<evidence type="ECO:0008006" key="6">
    <source>
        <dbReference type="Google" id="ProtNLM"/>
    </source>
</evidence>
<dbReference type="InterPro" id="IPR036390">
    <property type="entry name" value="WH_DNA-bd_sf"/>
</dbReference>
<evidence type="ECO:0000256" key="3">
    <source>
        <dbReference type="ARBA" id="ARBA00023163"/>
    </source>
</evidence>
<name>A0ABP6A3D8_9ACTN</name>
<dbReference type="RefSeq" id="WP_346077808.1">
    <property type="nucleotide sequence ID" value="NZ_BAAATL010000049.1"/>
</dbReference>
<gene>
    <name evidence="4" type="ORF">GCM10010422_71870</name>
</gene>
<proteinExistence type="inferred from homology"/>
<keyword evidence="5" id="KW-1185">Reference proteome</keyword>
<accession>A0ABP6A3D8</accession>
<evidence type="ECO:0000313" key="4">
    <source>
        <dbReference type="EMBL" id="GAA2509909.1"/>
    </source>
</evidence>
<comment type="similarity">
    <text evidence="1">Belongs to the LysR transcriptional regulatory family.</text>
</comment>
<evidence type="ECO:0000256" key="1">
    <source>
        <dbReference type="ARBA" id="ARBA00009437"/>
    </source>
</evidence>
<dbReference type="SUPFAM" id="SSF46785">
    <property type="entry name" value="Winged helix' DNA-binding domain"/>
    <property type="match status" value="1"/>
</dbReference>
<keyword evidence="2" id="KW-0805">Transcription regulation</keyword>
<sequence length="356" mass="39815">MVPSLPSGPLRVPGPEGFRVDLLACSPNLLDLTWDQLRTLIVVRETGTALAAAKVLGREQSSVQKQLDILNRNFQALTGELLVVKQGRGKDFLFTPTGLEVVERARATFAAWLHGIADSRRRLGSTLTVGTTEFTLGFLGRVWERVAPQLLEREIELKVVHVRTRDFWKRLDSNQVDLLCGGLAADAAAERVAPEYDFLEWHREGLALLTNLPVRELAARTVSVDRLRTLPLVIPSRGVITDFIERWYGPDFRSQLQITAEIDDIYYGLALLRSRMTYGCMLCARSIGEAAVAGRLPTSEDFRLIDFADDFDPMLQLISGVFARKGEREAYDTSHPLNILWDAFRDEAASGRPLPL</sequence>
<dbReference type="SUPFAM" id="SSF53850">
    <property type="entry name" value="Periplasmic binding protein-like II"/>
    <property type="match status" value="1"/>
</dbReference>
<dbReference type="Proteomes" id="UP001501721">
    <property type="component" value="Unassembled WGS sequence"/>
</dbReference>
<dbReference type="PANTHER" id="PTHR30126:SF39">
    <property type="entry name" value="HTH-TYPE TRANSCRIPTIONAL REGULATOR CYSL"/>
    <property type="match status" value="1"/>
</dbReference>
<dbReference type="InterPro" id="IPR036388">
    <property type="entry name" value="WH-like_DNA-bd_sf"/>
</dbReference>
<organism evidence="4 5">
    <name type="scientific">Streptomyces graminearus</name>
    <dbReference type="NCBI Taxonomy" id="284030"/>
    <lineage>
        <taxon>Bacteria</taxon>
        <taxon>Bacillati</taxon>
        <taxon>Actinomycetota</taxon>
        <taxon>Actinomycetes</taxon>
        <taxon>Kitasatosporales</taxon>
        <taxon>Streptomycetaceae</taxon>
        <taxon>Streptomyces</taxon>
    </lineage>
</organism>
<evidence type="ECO:0000256" key="2">
    <source>
        <dbReference type="ARBA" id="ARBA00023015"/>
    </source>
</evidence>
<dbReference type="PANTHER" id="PTHR30126">
    <property type="entry name" value="HTH-TYPE TRANSCRIPTIONAL REGULATOR"/>
    <property type="match status" value="1"/>
</dbReference>
<comment type="caution">
    <text evidence="4">The sequence shown here is derived from an EMBL/GenBank/DDBJ whole genome shotgun (WGS) entry which is preliminary data.</text>
</comment>
<reference evidence="5" key="1">
    <citation type="journal article" date="2019" name="Int. J. Syst. Evol. Microbiol.">
        <title>The Global Catalogue of Microorganisms (GCM) 10K type strain sequencing project: providing services to taxonomists for standard genome sequencing and annotation.</title>
        <authorList>
            <consortium name="The Broad Institute Genomics Platform"/>
            <consortium name="The Broad Institute Genome Sequencing Center for Infectious Disease"/>
            <person name="Wu L."/>
            <person name="Ma J."/>
        </authorList>
    </citation>
    <scope>NUCLEOTIDE SEQUENCE [LARGE SCALE GENOMIC DNA]</scope>
    <source>
        <strain evidence="5">JCM 6923</strain>
    </source>
</reference>
<protein>
    <recommendedName>
        <fullName evidence="6">LysR family transcriptional regulator</fullName>
    </recommendedName>
</protein>
<keyword evidence="3" id="KW-0804">Transcription</keyword>
<dbReference type="Gene3D" id="1.10.10.10">
    <property type="entry name" value="Winged helix-like DNA-binding domain superfamily/Winged helix DNA-binding domain"/>
    <property type="match status" value="1"/>
</dbReference>